<proteinExistence type="predicted"/>
<dbReference type="KEGG" id="smic:SmB9_12500"/>
<evidence type="ECO:0000313" key="3">
    <source>
        <dbReference type="EMBL" id="BBE33592.1"/>
    </source>
</evidence>
<feature type="signal peptide" evidence="1">
    <location>
        <begin position="1"/>
        <end position="20"/>
    </location>
</feature>
<keyword evidence="6" id="KW-1185">Reference proteome</keyword>
<reference evidence="3 5" key="1">
    <citation type="submission" date="2018-06" db="EMBL/GenBank/DDBJ databases">
        <title>Complete Genome Sequence of the Microcystin-Degrading Bacterium Sphingosinicella microcystinivorans Strain B-9.</title>
        <authorList>
            <person name="Jin H."/>
            <person name="Nishizawa T."/>
            <person name="Guo Y."/>
            <person name="Nishizawa A."/>
            <person name="Park H."/>
            <person name="Kato H."/>
            <person name="Tsuji K."/>
            <person name="Harada K."/>
        </authorList>
    </citation>
    <scope>NUCLEOTIDE SEQUENCE [LARGE SCALE GENOMIC DNA]</scope>
    <source>
        <strain evidence="3 5">B9</strain>
    </source>
</reference>
<dbReference type="InterPro" id="IPR050491">
    <property type="entry name" value="AmpC-like"/>
</dbReference>
<name>A0AAD1D4A1_SPHMI</name>
<reference evidence="4 6" key="2">
    <citation type="submission" date="2018-10" db="EMBL/GenBank/DDBJ databases">
        <title>Genomic Encyclopedia of Type Strains, Phase IV (KMG-IV): sequencing the most valuable type-strain genomes for metagenomic binning, comparative biology and taxonomic classification.</title>
        <authorList>
            <person name="Goeker M."/>
        </authorList>
    </citation>
    <scope>NUCLEOTIDE SEQUENCE [LARGE SCALE GENOMIC DNA]</scope>
    <source>
        <strain evidence="4 6">DSM 19791</strain>
    </source>
</reference>
<dbReference type="EMBL" id="RBWX01000007">
    <property type="protein sequence ID" value="RKS90678.1"/>
    <property type="molecule type" value="Genomic_DNA"/>
</dbReference>
<organism evidence="3 5">
    <name type="scientific">Sphingosinicella microcystinivorans</name>
    <dbReference type="NCBI Taxonomy" id="335406"/>
    <lineage>
        <taxon>Bacteria</taxon>
        <taxon>Pseudomonadati</taxon>
        <taxon>Pseudomonadota</taxon>
        <taxon>Alphaproteobacteria</taxon>
        <taxon>Sphingomonadales</taxon>
        <taxon>Sphingosinicellaceae</taxon>
        <taxon>Sphingosinicella</taxon>
    </lineage>
</organism>
<dbReference type="PANTHER" id="PTHR46825">
    <property type="entry name" value="D-ALANYL-D-ALANINE-CARBOXYPEPTIDASE/ENDOPEPTIDASE AMPH"/>
    <property type="match status" value="1"/>
</dbReference>
<evidence type="ECO:0000313" key="6">
    <source>
        <dbReference type="Proteomes" id="UP000276029"/>
    </source>
</evidence>
<dbReference type="InterPro" id="IPR012338">
    <property type="entry name" value="Beta-lactam/transpept-like"/>
</dbReference>
<dbReference type="Gene3D" id="3.40.710.10">
    <property type="entry name" value="DD-peptidase/beta-lactamase superfamily"/>
    <property type="match status" value="1"/>
</dbReference>
<protein>
    <submittedName>
        <fullName evidence="4">CubicO group peptidase (Beta-lactamase class C family)</fullName>
    </submittedName>
</protein>
<evidence type="ECO:0000256" key="1">
    <source>
        <dbReference type="SAM" id="SignalP"/>
    </source>
</evidence>
<feature type="domain" description="Beta-lactamase-related" evidence="2">
    <location>
        <begin position="40"/>
        <end position="379"/>
    </location>
</feature>
<gene>
    <name evidence="4" type="ORF">DFR51_0218</name>
    <name evidence="3" type="ORF">SmB9_12500</name>
</gene>
<dbReference type="PANTHER" id="PTHR46825:SF9">
    <property type="entry name" value="BETA-LACTAMASE-RELATED DOMAIN-CONTAINING PROTEIN"/>
    <property type="match status" value="1"/>
</dbReference>
<dbReference type="AlphaFoldDB" id="A0AAD1D4A1"/>
<feature type="chain" id="PRO_5041913519" evidence="1">
    <location>
        <begin position="21"/>
        <end position="505"/>
    </location>
</feature>
<dbReference type="RefSeq" id="WP_121047199.1">
    <property type="nucleotide sequence ID" value="NZ_AP018711.1"/>
</dbReference>
<dbReference type="SUPFAM" id="SSF56601">
    <property type="entry name" value="beta-lactamase/transpeptidase-like"/>
    <property type="match status" value="1"/>
</dbReference>
<accession>A0AAD1D4A1</accession>
<sequence length="505" mass="54620">MRRISAVALAVLLASPFSGAARADVAAAAALPAPLAAEIDAAFVAYRERTPVPGLAYAVVKDGKIVHQGMWGVQTVGGKKPVTADTHFRIASMSKAFTALAILSLRDAGKLSLDDLAEKHVPEMRGWTYPTSDAPRIRVRDLLQHVAGFVTDDPWGDRQQVLSEDDFTRMIAAGVPWSRAGQMQHEYSNFGYALLGRIIKNVSGMPYQAYIRQTILTPLGMMNTGYEIADVPKDRLAVGYRWENERWVEEPSMRDGTFGAMGGINTTVNDYAKWVSFLLSAWPPRDGAETGPVRRATVREMAQGLNFVRIMPRPGAPADDKCVHAVAYGMGLRASPDCDLGLTLAHGGGYPGYGSFIVLAPEMGAAAFGFANRTYQAPAVPVWQSLWAMARAGAIRSAETPLSDEVATMHEAAHAAYAAGTLAPLEGRLAMNFPLDRSAENWAREFMRLKTLTGTCTEVESLHATGALSATFRWTCEKGVLSGQLLLAPTLTPMLQALRFVPPQP</sequence>
<dbReference type="Proteomes" id="UP000275727">
    <property type="component" value="Chromosome"/>
</dbReference>
<evidence type="ECO:0000259" key="2">
    <source>
        <dbReference type="Pfam" id="PF00144"/>
    </source>
</evidence>
<dbReference type="EMBL" id="AP018711">
    <property type="protein sequence ID" value="BBE33592.1"/>
    <property type="molecule type" value="Genomic_DNA"/>
</dbReference>
<dbReference type="Pfam" id="PF00144">
    <property type="entry name" value="Beta-lactamase"/>
    <property type="match status" value="1"/>
</dbReference>
<evidence type="ECO:0000313" key="5">
    <source>
        <dbReference type="Proteomes" id="UP000275727"/>
    </source>
</evidence>
<keyword evidence="1" id="KW-0732">Signal</keyword>
<evidence type="ECO:0000313" key="4">
    <source>
        <dbReference type="EMBL" id="RKS90678.1"/>
    </source>
</evidence>
<dbReference type="InterPro" id="IPR001466">
    <property type="entry name" value="Beta-lactam-related"/>
</dbReference>
<dbReference type="Proteomes" id="UP000276029">
    <property type="component" value="Unassembled WGS sequence"/>
</dbReference>